<evidence type="ECO:0000256" key="1">
    <source>
        <dbReference type="ARBA" id="ARBA00009431"/>
    </source>
</evidence>
<dbReference type="EMBL" id="SFCI01000424">
    <property type="protein sequence ID" value="TFY79884.1"/>
    <property type="molecule type" value="Genomic_DNA"/>
</dbReference>
<keyword evidence="7" id="KW-1185">Reference proteome</keyword>
<keyword evidence="3" id="KW-0645">Protease</keyword>
<keyword evidence="2" id="KW-0121">Carboxypeptidase</keyword>
<dbReference type="GO" id="GO:0004185">
    <property type="term" value="F:serine-type carboxypeptidase activity"/>
    <property type="evidence" value="ECO:0007669"/>
    <property type="project" value="InterPro"/>
</dbReference>
<dbReference type="AlphaFoldDB" id="A0A4Z0A097"/>
<gene>
    <name evidence="6" type="ORF">EWM64_g4128</name>
</gene>
<evidence type="ECO:0000313" key="6">
    <source>
        <dbReference type="EMBL" id="TFY79884.1"/>
    </source>
</evidence>
<dbReference type="STRING" id="135208.A0A4Z0A097"/>
<dbReference type="Gene3D" id="3.40.50.1820">
    <property type="entry name" value="alpha/beta hydrolase"/>
    <property type="match status" value="1"/>
</dbReference>
<comment type="caution">
    <text evidence="6">The sequence shown here is derived from an EMBL/GenBank/DDBJ whole genome shotgun (WGS) entry which is preliminary data.</text>
</comment>
<reference evidence="6 7" key="1">
    <citation type="submission" date="2019-02" db="EMBL/GenBank/DDBJ databases">
        <title>Genome sequencing of the rare red list fungi Hericium alpestre (H. flagellum).</title>
        <authorList>
            <person name="Buettner E."/>
            <person name="Kellner H."/>
        </authorList>
    </citation>
    <scope>NUCLEOTIDE SEQUENCE [LARGE SCALE GENOMIC DNA]</scope>
    <source>
        <strain evidence="6 7">DSM 108284</strain>
    </source>
</reference>
<protein>
    <submittedName>
        <fullName evidence="6">Uncharacterized protein</fullName>
    </submittedName>
</protein>
<evidence type="ECO:0000256" key="5">
    <source>
        <dbReference type="ARBA" id="ARBA00023180"/>
    </source>
</evidence>
<organism evidence="6 7">
    <name type="scientific">Hericium alpestre</name>
    <dbReference type="NCBI Taxonomy" id="135208"/>
    <lineage>
        <taxon>Eukaryota</taxon>
        <taxon>Fungi</taxon>
        <taxon>Dikarya</taxon>
        <taxon>Basidiomycota</taxon>
        <taxon>Agaricomycotina</taxon>
        <taxon>Agaricomycetes</taxon>
        <taxon>Russulales</taxon>
        <taxon>Hericiaceae</taxon>
        <taxon>Hericium</taxon>
    </lineage>
</organism>
<accession>A0A4Z0A097</accession>
<dbReference type="OrthoDB" id="443318at2759"/>
<comment type="similarity">
    <text evidence="1">Belongs to the peptidase S10 family.</text>
</comment>
<name>A0A4Z0A097_9AGAM</name>
<evidence type="ECO:0000256" key="4">
    <source>
        <dbReference type="ARBA" id="ARBA00022801"/>
    </source>
</evidence>
<evidence type="ECO:0000256" key="3">
    <source>
        <dbReference type="ARBA" id="ARBA00022670"/>
    </source>
</evidence>
<dbReference type="Gene3D" id="1.10.287.410">
    <property type="match status" value="1"/>
</dbReference>
<dbReference type="SUPFAM" id="SSF53474">
    <property type="entry name" value="alpha/beta-Hydrolases"/>
    <property type="match status" value="1"/>
</dbReference>
<evidence type="ECO:0000256" key="2">
    <source>
        <dbReference type="ARBA" id="ARBA00022645"/>
    </source>
</evidence>
<dbReference type="Pfam" id="PF00450">
    <property type="entry name" value="Peptidase_S10"/>
    <property type="match status" value="1"/>
</dbReference>
<keyword evidence="4" id="KW-0378">Hydrolase</keyword>
<dbReference type="GO" id="GO:0006508">
    <property type="term" value="P:proteolysis"/>
    <property type="evidence" value="ECO:0007669"/>
    <property type="project" value="UniProtKB-KW"/>
</dbReference>
<proteinExistence type="inferred from homology"/>
<evidence type="ECO:0000313" key="7">
    <source>
        <dbReference type="Proteomes" id="UP000298061"/>
    </source>
</evidence>
<dbReference type="InterPro" id="IPR029058">
    <property type="entry name" value="AB_hydrolase_fold"/>
</dbReference>
<sequence>MNGWTERGTMFSSFYDMACMPTSLPPVLGINLQYMKQKVLRCLKWHKESYIDHFDSMNCRATTNFCESELEALYEAFGLNMFDISEPCEGLRREMFCYYIVIDIISYLLQPSTCDLLGIDPAAQNFSTVSWPINSAFDAAFDVLRDSHEHIAALLESSVRILIYVGTYDWGCNWVGNEQWMLALVWSGCEAFVGTEFRE</sequence>
<keyword evidence="5" id="KW-0325">Glycoprotein</keyword>
<dbReference type="Proteomes" id="UP000298061">
    <property type="component" value="Unassembled WGS sequence"/>
</dbReference>
<dbReference type="InterPro" id="IPR001563">
    <property type="entry name" value="Peptidase_S10"/>
</dbReference>